<dbReference type="EMBL" id="APNK01000020">
    <property type="protein sequence ID" value="KEZ76896.1"/>
    <property type="molecule type" value="Genomic_DNA"/>
</dbReference>
<feature type="binding site" evidence="8">
    <location>
        <begin position="194"/>
        <end position="195"/>
    </location>
    <ligand>
        <name>ATP</name>
        <dbReference type="ChEBI" id="CHEBI:30616"/>
    </ligand>
</feature>
<dbReference type="GO" id="GO:0004349">
    <property type="term" value="F:glutamate 5-kinase activity"/>
    <property type="evidence" value="ECO:0007669"/>
    <property type="project" value="UniProtKB-UniRule"/>
</dbReference>
<dbReference type="PANTHER" id="PTHR43654:SF1">
    <property type="entry name" value="ISOPENTENYL PHOSPHATE KINASE"/>
    <property type="match status" value="1"/>
</dbReference>
<evidence type="ECO:0000313" key="10">
    <source>
        <dbReference type="EMBL" id="KEZ76896.1"/>
    </source>
</evidence>
<dbReference type="GO" id="GO:0003723">
    <property type="term" value="F:RNA binding"/>
    <property type="evidence" value="ECO:0007669"/>
    <property type="project" value="InterPro"/>
</dbReference>
<gene>
    <name evidence="8" type="primary">proB</name>
    <name evidence="10" type="ORF">C41B8_12514</name>
</gene>
<feature type="binding site" evidence="8">
    <location>
        <position position="162"/>
    </location>
    <ligand>
        <name>substrate</name>
    </ligand>
</feature>
<dbReference type="InterPro" id="IPR005715">
    <property type="entry name" value="Glu_5kinase/COase_Synthase"/>
</dbReference>
<dbReference type="InterPro" id="IPR041739">
    <property type="entry name" value="G5K_ProB"/>
</dbReference>
<keyword evidence="6 8" id="KW-0418">Kinase</keyword>
<feature type="binding site" evidence="8">
    <location>
        <position position="35"/>
    </location>
    <ligand>
        <name>ATP</name>
        <dbReference type="ChEBI" id="CHEBI:30616"/>
    </ligand>
</feature>
<dbReference type="GO" id="GO:0055129">
    <property type="term" value="P:L-proline biosynthetic process"/>
    <property type="evidence" value="ECO:0007669"/>
    <property type="project" value="UniProtKB-UniRule"/>
</dbReference>
<comment type="function">
    <text evidence="8">Catalyzes the transfer of a phosphate group to glutamate to form L-glutamate 5-phosphate.</text>
</comment>
<dbReference type="InterPro" id="IPR015947">
    <property type="entry name" value="PUA-like_sf"/>
</dbReference>
<comment type="caution">
    <text evidence="10">The sequence shown here is derived from an EMBL/GenBank/DDBJ whole genome shotgun (WGS) entry which is preliminary data.</text>
</comment>
<feature type="binding site" evidence="8">
    <location>
        <position position="174"/>
    </location>
    <ligand>
        <name>substrate</name>
    </ligand>
</feature>
<name>A0A084IJL2_SALHC</name>
<comment type="catalytic activity">
    <reaction evidence="8">
        <text>L-glutamate + ATP = L-glutamyl 5-phosphate + ADP</text>
        <dbReference type="Rhea" id="RHEA:14877"/>
        <dbReference type="ChEBI" id="CHEBI:29985"/>
        <dbReference type="ChEBI" id="CHEBI:30616"/>
        <dbReference type="ChEBI" id="CHEBI:58274"/>
        <dbReference type="ChEBI" id="CHEBI:456216"/>
        <dbReference type="EC" id="2.7.2.11"/>
    </reaction>
</comment>
<dbReference type="InterPro" id="IPR019797">
    <property type="entry name" value="Glutamate_5-kinase_CS"/>
</dbReference>
<keyword evidence="2 8" id="KW-0028">Amino-acid biosynthesis</keyword>
<dbReference type="Proteomes" id="UP000028302">
    <property type="component" value="Unassembled WGS sequence"/>
</dbReference>
<evidence type="ECO:0000256" key="2">
    <source>
        <dbReference type="ARBA" id="ARBA00022605"/>
    </source>
</evidence>
<evidence type="ECO:0000256" key="8">
    <source>
        <dbReference type="HAMAP-Rule" id="MF_00456"/>
    </source>
</evidence>
<comment type="similarity">
    <text evidence="8">Belongs to the glutamate 5-kinase family.</text>
</comment>
<dbReference type="InterPro" id="IPR011529">
    <property type="entry name" value="Glu_5kinase"/>
</dbReference>
<evidence type="ECO:0000256" key="3">
    <source>
        <dbReference type="ARBA" id="ARBA00022650"/>
    </source>
</evidence>
<dbReference type="HAMAP" id="MF_00456">
    <property type="entry name" value="ProB"/>
    <property type="match status" value="1"/>
</dbReference>
<evidence type="ECO:0000256" key="6">
    <source>
        <dbReference type="ARBA" id="ARBA00022777"/>
    </source>
</evidence>
<dbReference type="PROSITE" id="PS50890">
    <property type="entry name" value="PUA"/>
    <property type="match status" value="1"/>
</dbReference>
<dbReference type="PRINTS" id="PR00474">
    <property type="entry name" value="GLU5KINASE"/>
</dbReference>
<comment type="caution">
    <text evidence="8">Lacks conserved residue(s) required for the propagation of feature annotation.</text>
</comment>
<dbReference type="PATRIC" id="fig|1304275.5.peg.2552"/>
<dbReference type="PROSITE" id="PS00902">
    <property type="entry name" value="GLUTAMATE_5_KINASE"/>
    <property type="match status" value="1"/>
</dbReference>
<feature type="binding site" evidence="8">
    <location>
        <position position="75"/>
    </location>
    <ligand>
        <name>substrate</name>
    </ligand>
</feature>
<dbReference type="STRING" id="1304275.C41B8_12514"/>
<evidence type="ECO:0000256" key="4">
    <source>
        <dbReference type="ARBA" id="ARBA00022679"/>
    </source>
</evidence>
<keyword evidence="7 8" id="KW-0067">ATP-binding</keyword>
<dbReference type="eggNOG" id="COG0263">
    <property type="taxonomic scope" value="Bacteria"/>
</dbReference>
<dbReference type="SMART" id="SM00359">
    <property type="entry name" value="PUA"/>
    <property type="match status" value="1"/>
</dbReference>
<evidence type="ECO:0000256" key="5">
    <source>
        <dbReference type="ARBA" id="ARBA00022741"/>
    </source>
</evidence>
<dbReference type="UniPathway" id="UPA00098">
    <property type="reaction ID" value="UER00359"/>
</dbReference>
<dbReference type="AlphaFoldDB" id="A0A084IJL2"/>
<dbReference type="Gene3D" id="3.40.1160.10">
    <property type="entry name" value="Acetylglutamate kinase-like"/>
    <property type="match status" value="1"/>
</dbReference>
<keyword evidence="11" id="KW-1185">Reference proteome</keyword>
<dbReference type="Pfam" id="PF00696">
    <property type="entry name" value="AA_kinase"/>
    <property type="match status" value="1"/>
</dbReference>
<dbReference type="CDD" id="cd04242">
    <property type="entry name" value="AAK_G5K_ProB"/>
    <property type="match status" value="1"/>
</dbReference>
<dbReference type="InterPro" id="IPR001048">
    <property type="entry name" value="Asp/Glu/Uridylate_kinase"/>
</dbReference>
<dbReference type="InterPro" id="IPR036974">
    <property type="entry name" value="PUA_sf"/>
</dbReference>
<dbReference type="InterPro" id="IPR002478">
    <property type="entry name" value="PUA"/>
</dbReference>
<evidence type="ECO:0000256" key="1">
    <source>
        <dbReference type="ARBA" id="ARBA00022490"/>
    </source>
</evidence>
<keyword evidence="3 8" id="KW-0641">Proline biosynthesis</keyword>
<organism evidence="10 11">
    <name type="scientific">Salinisphaera hydrothermalis (strain C41B8)</name>
    <dbReference type="NCBI Taxonomy" id="1304275"/>
    <lineage>
        <taxon>Bacteria</taxon>
        <taxon>Pseudomonadati</taxon>
        <taxon>Pseudomonadota</taxon>
        <taxon>Gammaproteobacteria</taxon>
        <taxon>Salinisphaerales</taxon>
        <taxon>Salinisphaeraceae</taxon>
        <taxon>Salinisphaera</taxon>
    </lineage>
</organism>
<keyword evidence="1 8" id="KW-0963">Cytoplasm</keyword>
<dbReference type="InterPro" id="IPR001057">
    <property type="entry name" value="Glu/AcGlu_kinase"/>
</dbReference>
<sequence>MQLRPKRRPRIRMRRTRPTMSARERLPGVRRWVVKIGSALLTADGQGLDRARLEEWARQIAALAAGGNEVVLVSSGSVAEGMVRLGWRSRPLRLDELQAAASVGQAGLVEAYGQAFAAFQRRVAQVLLTHDDVSHRGRYLNARRTLMTLLGLGVVPIVNENDAIAMEEIRVGDNDTLAALVVNLIDADGLVILTDQAGVFDADPRTHPEASLVPEIEAYAPELLRMAGASGGVLGRGGMQTKILAARQAADSDALTVIVDGRTPRVLERVAAGEALGTLLLPRPGRRRAARKNWLAGQRRVRGRLQVDAGAARVLREAGRSLLPIGVTAVEGDFHRGDLVACISPDGEEVARGLVNYDAREARLLMGQSSERIPAILGYDREPEFIHRDNLVTV</sequence>
<dbReference type="InterPro" id="IPR036393">
    <property type="entry name" value="AceGlu_kinase-like_sf"/>
</dbReference>
<dbReference type="FunFam" id="2.30.130.10:FF:000007">
    <property type="entry name" value="Glutamate 5-kinase"/>
    <property type="match status" value="1"/>
</dbReference>
<dbReference type="NCBIfam" id="TIGR01027">
    <property type="entry name" value="proB"/>
    <property type="match status" value="1"/>
</dbReference>
<evidence type="ECO:0000313" key="11">
    <source>
        <dbReference type="Proteomes" id="UP000028302"/>
    </source>
</evidence>
<keyword evidence="5 8" id="KW-0547">Nucleotide-binding</keyword>
<comment type="pathway">
    <text evidence="8">Amino-acid biosynthesis; L-proline biosynthesis; L-glutamate 5-semialdehyde from L-glutamate: step 1/2.</text>
</comment>
<evidence type="ECO:0000256" key="7">
    <source>
        <dbReference type="ARBA" id="ARBA00022840"/>
    </source>
</evidence>
<dbReference type="PANTHER" id="PTHR43654">
    <property type="entry name" value="GLUTAMATE 5-KINASE"/>
    <property type="match status" value="1"/>
</dbReference>
<evidence type="ECO:0000259" key="9">
    <source>
        <dbReference type="SMART" id="SM00359"/>
    </source>
</evidence>
<dbReference type="GO" id="GO:0005524">
    <property type="term" value="F:ATP binding"/>
    <property type="evidence" value="ECO:0007669"/>
    <property type="project" value="UniProtKB-KW"/>
</dbReference>
<dbReference type="GO" id="GO:0005829">
    <property type="term" value="C:cytosol"/>
    <property type="evidence" value="ECO:0007669"/>
    <property type="project" value="TreeGrafter"/>
</dbReference>
<dbReference type="Pfam" id="PF01472">
    <property type="entry name" value="PUA"/>
    <property type="match status" value="1"/>
</dbReference>
<reference evidence="10 11" key="1">
    <citation type="submission" date="2013-03" db="EMBL/GenBank/DDBJ databases">
        <title>Salinisphaera hydrothermalis C41B8 Genome Sequencing.</title>
        <authorList>
            <person name="Li C."/>
            <person name="Lai Q."/>
            <person name="Shao Z."/>
        </authorList>
    </citation>
    <scope>NUCLEOTIDE SEQUENCE [LARGE SCALE GENOMIC DNA]</scope>
    <source>
        <strain evidence="10 11">C41B8</strain>
    </source>
</reference>
<dbReference type="SUPFAM" id="SSF88697">
    <property type="entry name" value="PUA domain-like"/>
    <property type="match status" value="1"/>
</dbReference>
<keyword evidence="4 8" id="KW-0808">Transferase</keyword>
<dbReference type="Gene3D" id="2.30.130.10">
    <property type="entry name" value="PUA domain"/>
    <property type="match status" value="1"/>
</dbReference>
<dbReference type="FunFam" id="3.40.1160.10:FF:000018">
    <property type="entry name" value="Glutamate 5-kinase"/>
    <property type="match status" value="1"/>
</dbReference>
<feature type="domain" description="PUA" evidence="9">
    <location>
        <begin position="303"/>
        <end position="386"/>
    </location>
</feature>
<dbReference type="PIRSF" id="PIRSF000729">
    <property type="entry name" value="GK"/>
    <property type="match status" value="1"/>
</dbReference>
<proteinExistence type="inferred from homology"/>
<comment type="subcellular location">
    <subcellularLocation>
        <location evidence="8">Cytoplasm</location>
    </subcellularLocation>
</comment>
<dbReference type="CDD" id="cd21157">
    <property type="entry name" value="PUA_G5K"/>
    <property type="match status" value="1"/>
</dbReference>
<dbReference type="EC" id="2.7.2.11" evidence="8"/>
<accession>A0A084IJL2</accession>
<dbReference type="SUPFAM" id="SSF53633">
    <property type="entry name" value="Carbamate kinase-like"/>
    <property type="match status" value="1"/>
</dbReference>
<protein>
    <recommendedName>
        <fullName evidence="8">Glutamate 5-kinase</fullName>
        <ecNumber evidence="8">2.7.2.11</ecNumber>
    </recommendedName>
    <alternativeName>
        <fullName evidence="8">Gamma-glutamyl kinase</fullName>
        <shortName evidence="8">GK</shortName>
    </alternativeName>
</protein>